<dbReference type="EMBL" id="KV426075">
    <property type="protein sequence ID" value="KZV89340.1"/>
    <property type="molecule type" value="Genomic_DNA"/>
</dbReference>
<proteinExistence type="predicted"/>
<feature type="region of interest" description="Disordered" evidence="5">
    <location>
        <begin position="1"/>
        <end position="20"/>
    </location>
</feature>
<evidence type="ECO:0000256" key="3">
    <source>
        <dbReference type="ARBA" id="ARBA00022833"/>
    </source>
</evidence>
<dbReference type="Gene3D" id="6.10.140.2220">
    <property type="match status" value="1"/>
</dbReference>
<dbReference type="Proteomes" id="UP000077266">
    <property type="component" value="Unassembled WGS sequence"/>
</dbReference>
<evidence type="ECO:0000313" key="7">
    <source>
        <dbReference type="EMBL" id="KZV89340.1"/>
    </source>
</evidence>
<dbReference type="InterPro" id="IPR002893">
    <property type="entry name" value="Znf_MYND"/>
</dbReference>
<dbReference type="OrthoDB" id="341421at2759"/>
<evidence type="ECO:0000256" key="5">
    <source>
        <dbReference type="SAM" id="MobiDB-lite"/>
    </source>
</evidence>
<dbReference type="PROSITE" id="PS01360">
    <property type="entry name" value="ZF_MYND_1"/>
    <property type="match status" value="1"/>
</dbReference>
<dbReference type="PROSITE" id="PS50865">
    <property type="entry name" value="ZF_MYND_2"/>
    <property type="match status" value="1"/>
</dbReference>
<keyword evidence="3" id="KW-0862">Zinc</keyword>
<protein>
    <recommendedName>
        <fullName evidence="6">MYND-type domain-containing protein</fullName>
    </recommendedName>
</protein>
<feature type="domain" description="MYND-type" evidence="6">
    <location>
        <begin position="671"/>
        <end position="710"/>
    </location>
</feature>
<dbReference type="InterPro" id="IPR016024">
    <property type="entry name" value="ARM-type_fold"/>
</dbReference>
<keyword evidence="8" id="KW-1185">Reference proteome</keyword>
<dbReference type="SUPFAM" id="SSF48371">
    <property type="entry name" value="ARM repeat"/>
    <property type="match status" value="1"/>
</dbReference>
<dbReference type="Pfam" id="PF01753">
    <property type="entry name" value="zf-MYND"/>
    <property type="match status" value="1"/>
</dbReference>
<organism evidence="7 8">
    <name type="scientific">Exidia glandulosa HHB12029</name>
    <dbReference type="NCBI Taxonomy" id="1314781"/>
    <lineage>
        <taxon>Eukaryota</taxon>
        <taxon>Fungi</taxon>
        <taxon>Dikarya</taxon>
        <taxon>Basidiomycota</taxon>
        <taxon>Agaricomycotina</taxon>
        <taxon>Agaricomycetes</taxon>
        <taxon>Auriculariales</taxon>
        <taxon>Exidiaceae</taxon>
        <taxon>Exidia</taxon>
    </lineage>
</organism>
<dbReference type="AlphaFoldDB" id="A0A165FPX7"/>
<dbReference type="InterPro" id="IPR011989">
    <property type="entry name" value="ARM-like"/>
</dbReference>
<dbReference type="GO" id="GO:0008270">
    <property type="term" value="F:zinc ion binding"/>
    <property type="evidence" value="ECO:0007669"/>
    <property type="project" value="UniProtKB-KW"/>
</dbReference>
<accession>A0A165FPX7</accession>
<evidence type="ECO:0000313" key="8">
    <source>
        <dbReference type="Proteomes" id="UP000077266"/>
    </source>
</evidence>
<sequence length="715" mass="80071">MPGPGGKKNKNKPTPRPVPAALDLADAPLNACAERICAVLELPELKTRSGLKHVHKDFDTIQRKLTALYHAHPNDDRVLGGIVVIWGKLSSDIKLRDMLLAQGVLDKIVLALARKPCQVAALRVLALMTTNGGEDARKKVANATTSSILDIMNAERGSRFIVDLCVSILSHALSGRLDHSRLEPRSSSFPWARVLDSLLDVLATPGVSSVSFDHAQEFLVHGTQSLRHFYLANPRAIRFIVALVHSDSLEYRCTALFALMNLHFHAADSKISREVDPLKLMHVRWPQHISDVMVAYGGTRCEVYQIMNATVDYQQALMKAAQDGDLIALGSTLYALIMRNERSVARGMFQDEYGKPIQTMLPFMAFEDSLPHCAKALEALGPDAKLAVGNTRVPVVDMAAVLRIKSHMQKGRWDLARGLAQEGLARSPDELYFYYALSVGTSDTAEDQVRYARKGLKRVREGLRLPGAKGTLLPINESYVRLNMLMNSCEQAFFLASGGIWDALFDKTPWERVIAFLRISYEDSKTYIRDSPPDTPNLHRIIVLFVLNSFVWDGPSYSPDLRELKSKLNRLKIAEEIATLAYNRPERIGHRLAFETIIDNYAVARDEWDAVIARFGNLPREAGVVPDVEIPEERDELFEWLDTDSCGHHNKKRDETFISRWSVDVVELYRCSSCGNPSAVLRKCSRCGMARYCDQACQKKDWADGHKKHCLSDPI</sequence>
<keyword evidence="2 4" id="KW-0863">Zinc-finger</keyword>
<dbReference type="Gene3D" id="1.25.10.10">
    <property type="entry name" value="Leucine-rich Repeat Variant"/>
    <property type="match status" value="1"/>
</dbReference>
<evidence type="ECO:0000256" key="2">
    <source>
        <dbReference type="ARBA" id="ARBA00022771"/>
    </source>
</evidence>
<dbReference type="InParanoid" id="A0A165FPX7"/>
<name>A0A165FPX7_EXIGL</name>
<dbReference type="STRING" id="1314781.A0A165FPX7"/>
<evidence type="ECO:0000256" key="1">
    <source>
        <dbReference type="ARBA" id="ARBA00022723"/>
    </source>
</evidence>
<keyword evidence="1" id="KW-0479">Metal-binding</keyword>
<evidence type="ECO:0000259" key="6">
    <source>
        <dbReference type="PROSITE" id="PS50865"/>
    </source>
</evidence>
<evidence type="ECO:0000256" key="4">
    <source>
        <dbReference type="PROSITE-ProRule" id="PRU00134"/>
    </source>
</evidence>
<dbReference type="SUPFAM" id="SSF144232">
    <property type="entry name" value="HIT/MYND zinc finger-like"/>
    <property type="match status" value="1"/>
</dbReference>
<gene>
    <name evidence="7" type="ORF">EXIGLDRAFT_751221</name>
</gene>
<reference evidence="7 8" key="1">
    <citation type="journal article" date="2016" name="Mol. Biol. Evol.">
        <title>Comparative Genomics of Early-Diverging Mushroom-Forming Fungi Provides Insights into the Origins of Lignocellulose Decay Capabilities.</title>
        <authorList>
            <person name="Nagy L.G."/>
            <person name="Riley R."/>
            <person name="Tritt A."/>
            <person name="Adam C."/>
            <person name="Daum C."/>
            <person name="Floudas D."/>
            <person name="Sun H."/>
            <person name="Yadav J.S."/>
            <person name="Pangilinan J."/>
            <person name="Larsson K.H."/>
            <person name="Matsuura K."/>
            <person name="Barry K."/>
            <person name="Labutti K."/>
            <person name="Kuo R."/>
            <person name="Ohm R.A."/>
            <person name="Bhattacharya S.S."/>
            <person name="Shirouzu T."/>
            <person name="Yoshinaga Y."/>
            <person name="Martin F.M."/>
            <person name="Grigoriev I.V."/>
            <person name="Hibbett D.S."/>
        </authorList>
    </citation>
    <scope>NUCLEOTIDE SEQUENCE [LARGE SCALE GENOMIC DNA]</scope>
    <source>
        <strain evidence="7 8">HHB12029</strain>
    </source>
</reference>